<reference evidence="2" key="1">
    <citation type="submission" date="2016-10" db="EMBL/GenBank/DDBJ databases">
        <authorList>
            <person name="Varghese N."/>
            <person name="Submissions S."/>
        </authorList>
    </citation>
    <scope>NUCLEOTIDE SEQUENCE [LARGE SCALE GENOMIC DNA]</scope>
    <source>
        <strain evidence="2">ATCC 23835</strain>
    </source>
</reference>
<dbReference type="Pfam" id="PF11462">
    <property type="entry name" value="DUF3203"/>
    <property type="match status" value="1"/>
</dbReference>
<evidence type="ECO:0008006" key="3">
    <source>
        <dbReference type="Google" id="ProtNLM"/>
    </source>
</evidence>
<dbReference type="GeneID" id="300208912"/>
<organism evidence="1 2">
    <name type="scientific">Pseudomonas asplenii</name>
    <dbReference type="NCBI Taxonomy" id="53407"/>
    <lineage>
        <taxon>Bacteria</taxon>
        <taxon>Pseudomonadati</taxon>
        <taxon>Pseudomonadota</taxon>
        <taxon>Gammaproteobacteria</taxon>
        <taxon>Pseudomonadales</taxon>
        <taxon>Pseudomonadaceae</taxon>
        <taxon>Pseudomonas</taxon>
    </lineage>
</organism>
<evidence type="ECO:0000313" key="2">
    <source>
        <dbReference type="Proteomes" id="UP000199524"/>
    </source>
</evidence>
<dbReference type="InterPro" id="IPR038079">
    <property type="entry name" value="PA2021-like_sf"/>
</dbReference>
<dbReference type="EMBL" id="LT629777">
    <property type="protein sequence ID" value="SDT10900.1"/>
    <property type="molecule type" value="Genomic_DNA"/>
</dbReference>
<protein>
    <recommendedName>
        <fullName evidence="3">DUF3203 domain-containing protein</fullName>
    </recommendedName>
</protein>
<dbReference type="Proteomes" id="UP000199524">
    <property type="component" value="Chromosome I"/>
</dbReference>
<gene>
    <name evidence="1" type="ORF">SAMN05216598_3997</name>
</gene>
<proteinExistence type="predicted"/>
<evidence type="ECO:0000313" key="1">
    <source>
        <dbReference type="EMBL" id="SDT10900.1"/>
    </source>
</evidence>
<dbReference type="AlphaFoldDB" id="A0A1H1XNX5"/>
<sequence length="79" mass="8502">MPVHIDLSTQTCTLEEHDIRVSGPASDVKITTDDARSMSRAELDGRTVWITEAEADALTVAGAVDNRHHVKATSSDSVI</sequence>
<dbReference type="InterPro" id="IPR021564">
    <property type="entry name" value="DUF3203"/>
</dbReference>
<dbReference type="RefSeq" id="WP_090207898.1">
    <property type="nucleotide sequence ID" value="NZ_LT629777.1"/>
</dbReference>
<name>A0A1H1XNX5_9PSED</name>
<dbReference type="Gene3D" id="3.40.1170.40">
    <property type="entry name" value="Protein of unknown function DUF3203"/>
    <property type="match status" value="1"/>
</dbReference>
<keyword evidence="2" id="KW-1185">Reference proteome</keyword>
<accession>A0A1H1XNX5</accession>
<dbReference type="SUPFAM" id="SSF141447">
    <property type="entry name" value="PA2021-like"/>
    <property type="match status" value="1"/>
</dbReference>